<dbReference type="InterPro" id="IPR010666">
    <property type="entry name" value="Znf_GRF"/>
</dbReference>
<dbReference type="InterPro" id="IPR044974">
    <property type="entry name" value="Disease_R_plants"/>
</dbReference>
<evidence type="ECO:0000259" key="10">
    <source>
        <dbReference type="PROSITE" id="PS51999"/>
    </source>
</evidence>
<evidence type="ECO:0000256" key="5">
    <source>
        <dbReference type="ARBA" id="ARBA00022771"/>
    </source>
</evidence>
<organism evidence="11 12">
    <name type="scientific">Camellia sinensis var. sinensis</name>
    <name type="common">China tea</name>
    <dbReference type="NCBI Taxonomy" id="542762"/>
    <lineage>
        <taxon>Eukaryota</taxon>
        <taxon>Viridiplantae</taxon>
        <taxon>Streptophyta</taxon>
        <taxon>Embryophyta</taxon>
        <taxon>Tracheophyta</taxon>
        <taxon>Spermatophyta</taxon>
        <taxon>Magnoliopsida</taxon>
        <taxon>eudicotyledons</taxon>
        <taxon>Gunneridae</taxon>
        <taxon>Pentapetalae</taxon>
        <taxon>asterids</taxon>
        <taxon>Ericales</taxon>
        <taxon>Theaceae</taxon>
        <taxon>Camellia</taxon>
    </lineage>
</organism>
<dbReference type="PANTHER" id="PTHR11017:SF527">
    <property type="entry name" value="TMV RESISTANCE PROTEIN N-LIKE"/>
    <property type="match status" value="1"/>
</dbReference>
<dbReference type="GO" id="GO:0008270">
    <property type="term" value="F:zinc ion binding"/>
    <property type="evidence" value="ECO:0007669"/>
    <property type="project" value="UniProtKB-KW"/>
</dbReference>
<dbReference type="Pfam" id="PF20160">
    <property type="entry name" value="C-JID"/>
    <property type="match status" value="1"/>
</dbReference>
<dbReference type="PRINTS" id="PR00364">
    <property type="entry name" value="DISEASERSIST"/>
</dbReference>
<dbReference type="GO" id="GO:0051707">
    <property type="term" value="P:response to other organism"/>
    <property type="evidence" value="ECO:0007669"/>
    <property type="project" value="UniProtKB-ARBA"/>
</dbReference>
<dbReference type="PANTHER" id="PTHR11017">
    <property type="entry name" value="LEUCINE-RICH REPEAT-CONTAINING PROTEIN"/>
    <property type="match status" value="1"/>
</dbReference>
<evidence type="ECO:0000256" key="7">
    <source>
        <dbReference type="ARBA" id="ARBA00023027"/>
    </source>
</evidence>
<feature type="domain" description="GRF-type" evidence="10">
    <location>
        <begin position="1060"/>
        <end position="1102"/>
    </location>
</feature>
<evidence type="ECO:0000256" key="3">
    <source>
        <dbReference type="ARBA" id="ARBA00022723"/>
    </source>
</evidence>
<dbReference type="SUPFAM" id="SSF52058">
    <property type="entry name" value="L domain-like"/>
    <property type="match status" value="1"/>
</dbReference>
<dbReference type="InterPro" id="IPR058192">
    <property type="entry name" value="WHD_ROQ1-like"/>
</dbReference>
<keyword evidence="7" id="KW-0520">NAD</keyword>
<dbReference type="Pfam" id="PF00931">
    <property type="entry name" value="NB-ARC"/>
    <property type="match status" value="1"/>
</dbReference>
<evidence type="ECO:0000313" key="12">
    <source>
        <dbReference type="Proteomes" id="UP000306102"/>
    </source>
</evidence>
<dbReference type="AlphaFoldDB" id="A0A4V3WJ13"/>
<proteinExistence type="predicted"/>
<dbReference type="InterPro" id="IPR011713">
    <property type="entry name" value="Leu-rich_rpt_3"/>
</dbReference>
<dbReference type="InterPro" id="IPR027417">
    <property type="entry name" value="P-loop_NTPase"/>
</dbReference>
<reference evidence="11 12" key="1">
    <citation type="journal article" date="2018" name="Proc. Natl. Acad. Sci. U.S.A.">
        <title>Draft genome sequence of Camellia sinensis var. sinensis provides insights into the evolution of the tea genome and tea quality.</title>
        <authorList>
            <person name="Wei C."/>
            <person name="Yang H."/>
            <person name="Wang S."/>
            <person name="Zhao J."/>
            <person name="Liu C."/>
            <person name="Gao L."/>
            <person name="Xia E."/>
            <person name="Lu Y."/>
            <person name="Tai Y."/>
            <person name="She G."/>
            <person name="Sun J."/>
            <person name="Cao H."/>
            <person name="Tong W."/>
            <person name="Gao Q."/>
            <person name="Li Y."/>
            <person name="Deng W."/>
            <person name="Jiang X."/>
            <person name="Wang W."/>
            <person name="Chen Q."/>
            <person name="Zhang S."/>
            <person name="Li H."/>
            <person name="Wu J."/>
            <person name="Wang P."/>
            <person name="Li P."/>
            <person name="Shi C."/>
            <person name="Zheng F."/>
            <person name="Jian J."/>
            <person name="Huang B."/>
            <person name="Shan D."/>
            <person name="Shi M."/>
            <person name="Fang C."/>
            <person name="Yue Y."/>
            <person name="Li F."/>
            <person name="Li D."/>
            <person name="Wei S."/>
            <person name="Han B."/>
            <person name="Jiang C."/>
            <person name="Yin Y."/>
            <person name="Xia T."/>
            <person name="Zhang Z."/>
            <person name="Bennetzen J.L."/>
            <person name="Zhao S."/>
            <person name="Wan X."/>
        </authorList>
    </citation>
    <scope>NUCLEOTIDE SEQUENCE [LARGE SCALE GENOMIC DNA]</scope>
    <source>
        <strain evidence="12">cv. Shuchazao</strain>
        <tissue evidence="11">Leaf</tissue>
    </source>
</reference>
<dbReference type="Pfam" id="PF06839">
    <property type="entry name" value="Zn_ribbon_GRF"/>
    <property type="match status" value="1"/>
</dbReference>
<name>A0A4V3WJ13_CAMSN</name>
<sequence>MFIQEFVGILFRKLNQTYEYSSVVRDLVGMDSRMQKVIELLGLGMDDARVVGIWGMGGIGKTTISRAVYDSISCQFEGYSFIENVREVSKNCGLKTLQEKLIYEILMEKDLKVGSDGHAVHMIRNMVCRKKVLIVLDDVDESTKLEKLVGEQDWYSFGSRIIVTTRNQQVLTRYGIKHIYEVEQLREDEAIELFESKAFRKHQQMRGYGTLVCRAVEYAKGVPLALEVLGSFLCGQSKDEWENSLNKLKGSHLAEVHQVIRISYDALDWQEQQIFLDIACFFNGKDKNEVIKILESSGFHPIIGIHILVQKSLVTISDNKLLMHDLIQELGWYIVFQQSPKEPGKRTRLWLDEDIKHVLMDNTGTNEVEGIVMQYSDLRCLDPKDIQFLKQLKLRPKAFAKMSNLRILKICCMHLSEELKYLSNKLRYLEWLGYPMKYMPSTFQPEHLVELHLTYSSIEQLWEGTMHLDELRIMDLSHSTYLTKSPDFTRVPNLERLILEGCIGLVNLHPSIGVLRRLICLNLKDCKSLKSLPCGIQLESLEVFIASGCSKLDNVLVSLGYMNCLSKLCLDGTGVSELPPSVGHLTNLGLISLSNCKNLRSIPDSICQLKDLRNLNLSGCSKLDKLPQDLGALDCLYELHADWTAIRQLPSSFGLLKKLGILTLKGCKGISSNSWSFFFLPSFLRRERDNSMASELEALSGLKSLWKLDLSYCNLKSIPTAICHIDSLVFLDLSGNNMESLPASMNQLSRLSGLVLNGCKKLQELPEISSEIHGLSADDCPSLRTKWIPNKCNTFGGLSFNILTEKFLSNKFQRNFRAMNCYFDVVLPGREIPKWFSYQSDGSSISCQLPPHWFNNRFLGFAYAAVGFKEDNSDYCYIKMSFKCHVTQRIIEWGEPIPTVKFGNMVVRCVPRGAFSGITEDDMEQLNEEGFELNIYFYKLIRYSSIRENEKLGVEVYEPVYEVEIEKVGVHVFYKEAEEQASSSSISATTSKRRRDDDLNDNHYNAAAAALSGSPGIDDQEDHLNSERLSCKRLCPEKMSSSSSMGGGEAQILRFISKKCRCGKKAAIRVVEFENPSKGRLYYVCEKTSFGGCDFWAWCNPVEFALTYRRDETNEKPGVEEGEPICTLMEDS</sequence>
<keyword evidence="4" id="KW-0677">Repeat</keyword>
<evidence type="ECO:0000256" key="2">
    <source>
        <dbReference type="ARBA" id="ARBA00022614"/>
    </source>
</evidence>
<keyword evidence="12" id="KW-1185">Reference proteome</keyword>
<dbReference type="Pfam" id="PF07725">
    <property type="entry name" value="LRR_3"/>
    <property type="match status" value="1"/>
</dbReference>
<dbReference type="InterPro" id="IPR002182">
    <property type="entry name" value="NB-ARC"/>
</dbReference>
<dbReference type="Gene3D" id="1.10.8.430">
    <property type="entry name" value="Helical domain of apoptotic protease-activating factors"/>
    <property type="match status" value="1"/>
</dbReference>
<dbReference type="PROSITE" id="PS51999">
    <property type="entry name" value="ZF_GRF"/>
    <property type="match status" value="1"/>
</dbReference>
<keyword evidence="5 9" id="KW-0863">Zinc-finger</keyword>
<dbReference type="InterPro" id="IPR042197">
    <property type="entry name" value="Apaf_helical"/>
</dbReference>
<dbReference type="SUPFAM" id="SSF52540">
    <property type="entry name" value="P-loop containing nucleoside triphosphate hydrolases"/>
    <property type="match status" value="1"/>
</dbReference>
<dbReference type="EMBL" id="SDRB02013334">
    <property type="protein sequence ID" value="THF95196.1"/>
    <property type="molecule type" value="Genomic_DNA"/>
</dbReference>
<dbReference type="Gene3D" id="3.80.10.10">
    <property type="entry name" value="Ribonuclease Inhibitor"/>
    <property type="match status" value="3"/>
</dbReference>
<dbReference type="InterPro" id="IPR003591">
    <property type="entry name" value="Leu-rich_rpt_typical-subtyp"/>
</dbReference>
<keyword evidence="2" id="KW-0433">Leucine-rich repeat</keyword>
<dbReference type="Pfam" id="PF23282">
    <property type="entry name" value="WHD_ROQ1"/>
    <property type="match status" value="1"/>
</dbReference>
<dbReference type="InterPro" id="IPR045344">
    <property type="entry name" value="C-JID"/>
</dbReference>
<comment type="catalytic activity">
    <reaction evidence="8">
        <text>NAD(+) + H2O = ADP-D-ribose + nicotinamide + H(+)</text>
        <dbReference type="Rhea" id="RHEA:16301"/>
        <dbReference type="ChEBI" id="CHEBI:15377"/>
        <dbReference type="ChEBI" id="CHEBI:15378"/>
        <dbReference type="ChEBI" id="CHEBI:17154"/>
        <dbReference type="ChEBI" id="CHEBI:57540"/>
        <dbReference type="ChEBI" id="CHEBI:57967"/>
        <dbReference type="EC" id="3.2.2.6"/>
    </reaction>
    <physiologicalReaction direction="left-to-right" evidence="8">
        <dbReference type="Rhea" id="RHEA:16302"/>
    </physiologicalReaction>
</comment>
<accession>A0A4V3WJ13</accession>
<dbReference type="EC" id="3.2.2.6" evidence="1"/>
<dbReference type="PROSITE" id="PS51450">
    <property type="entry name" value="LRR"/>
    <property type="match status" value="1"/>
</dbReference>
<dbReference type="GO" id="GO:0006952">
    <property type="term" value="P:defense response"/>
    <property type="evidence" value="ECO:0007669"/>
    <property type="project" value="InterPro"/>
</dbReference>
<keyword evidence="3" id="KW-0479">Metal-binding</keyword>
<dbReference type="GO" id="GO:0043531">
    <property type="term" value="F:ADP binding"/>
    <property type="evidence" value="ECO:0007669"/>
    <property type="project" value="InterPro"/>
</dbReference>
<dbReference type="STRING" id="542762.A0A4V3WJ13"/>
<evidence type="ECO:0000256" key="9">
    <source>
        <dbReference type="PROSITE-ProRule" id="PRU01343"/>
    </source>
</evidence>
<gene>
    <name evidence="11" type="ORF">TEA_023645</name>
</gene>
<evidence type="ECO:0000256" key="8">
    <source>
        <dbReference type="ARBA" id="ARBA00047304"/>
    </source>
</evidence>
<protein>
    <recommendedName>
        <fullName evidence="1">ADP-ribosyl cyclase/cyclic ADP-ribose hydrolase</fullName>
        <ecNumber evidence="1">3.2.2.6</ecNumber>
    </recommendedName>
</protein>
<comment type="caution">
    <text evidence="11">The sequence shown here is derived from an EMBL/GenBank/DDBJ whole genome shotgun (WGS) entry which is preliminary data.</text>
</comment>
<keyword evidence="6" id="KW-0862">Zinc</keyword>
<dbReference type="Gene3D" id="3.40.50.300">
    <property type="entry name" value="P-loop containing nucleotide triphosphate hydrolases"/>
    <property type="match status" value="1"/>
</dbReference>
<dbReference type="InterPro" id="IPR032675">
    <property type="entry name" value="LRR_dom_sf"/>
</dbReference>
<evidence type="ECO:0000256" key="6">
    <source>
        <dbReference type="ARBA" id="ARBA00022833"/>
    </source>
</evidence>
<evidence type="ECO:0000313" key="11">
    <source>
        <dbReference type="EMBL" id="THF95196.1"/>
    </source>
</evidence>
<dbReference type="InterPro" id="IPR001611">
    <property type="entry name" value="Leu-rich_rpt"/>
</dbReference>
<dbReference type="GO" id="GO:0061809">
    <property type="term" value="F:NAD+ nucleosidase activity, cyclic ADP-ribose generating"/>
    <property type="evidence" value="ECO:0007669"/>
    <property type="project" value="UniProtKB-EC"/>
</dbReference>
<dbReference type="SMART" id="SM00369">
    <property type="entry name" value="LRR_TYP"/>
    <property type="match status" value="3"/>
</dbReference>
<evidence type="ECO:0000256" key="4">
    <source>
        <dbReference type="ARBA" id="ARBA00022737"/>
    </source>
</evidence>
<dbReference type="Proteomes" id="UP000306102">
    <property type="component" value="Unassembled WGS sequence"/>
</dbReference>
<evidence type="ECO:0000256" key="1">
    <source>
        <dbReference type="ARBA" id="ARBA00011982"/>
    </source>
</evidence>